<accession>A0ABQ1YGF3</accession>
<dbReference type="InterPro" id="IPR014922">
    <property type="entry name" value="YdhG-like"/>
</dbReference>
<dbReference type="Pfam" id="PF13376">
    <property type="entry name" value="OmdA"/>
    <property type="match status" value="1"/>
</dbReference>
<name>A0ABQ1YGF3_9BACT</name>
<keyword evidence="3" id="KW-1185">Reference proteome</keyword>
<dbReference type="Proteomes" id="UP000600214">
    <property type="component" value="Unassembled WGS sequence"/>
</dbReference>
<protein>
    <recommendedName>
        <fullName evidence="1">YdhG-like domain-containing protein</fullName>
    </recommendedName>
</protein>
<evidence type="ECO:0000259" key="1">
    <source>
        <dbReference type="Pfam" id="PF08818"/>
    </source>
</evidence>
<feature type="domain" description="YdhG-like" evidence="1">
    <location>
        <begin position="17"/>
        <end position="114"/>
    </location>
</feature>
<gene>
    <name evidence="2" type="primary">ydeI</name>
    <name evidence="2" type="ORF">GCM10007423_07760</name>
</gene>
<proteinExistence type="predicted"/>
<dbReference type="InterPro" id="IPR016786">
    <property type="entry name" value="YdeI_bac"/>
</dbReference>
<dbReference type="EMBL" id="BMIA01000001">
    <property type="protein sequence ID" value="GGH24374.1"/>
    <property type="molecule type" value="Genomic_DNA"/>
</dbReference>
<organism evidence="2 3">
    <name type="scientific">Dyadobacter endophyticus</name>
    <dbReference type="NCBI Taxonomy" id="1749036"/>
    <lineage>
        <taxon>Bacteria</taxon>
        <taxon>Pseudomonadati</taxon>
        <taxon>Bacteroidota</taxon>
        <taxon>Cytophagia</taxon>
        <taxon>Cytophagales</taxon>
        <taxon>Spirosomataceae</taxon>
        <taxon>Dyadobacter</taxon>
    </lineage>
</organism>
<dbReference type="SUPFAM" id="SSF159888">
    <property type="entry name" value="YdhG-like"/>
    <property type="match status" value="1"/>
</dbReference>
<evidence type="ECO:0000313" key="2">
    <source>
        <dbReference type="EMBL" id="GGH24374.1"/>
    </source>
</evidence>
<dbReference type="PIRSF" id="PIRSF021308">
    <property type="entry name" value="UCP021308"/>
    <property type="match status" value="1"/>
</dbReference>
<reference evidence="3" key="1">
    <citation type="journal article" date="2019" name="Int. J. Syst. Evol. Microbiol.">
        <title>The Global Catalogue of Microorganisms (GCM) 10K type strain sequencing project: providing services to taxonomists for standard genome sequencing and annotation.</title>
        <authorList>
            <consortium name="The Broad Institute Genomics Platform"/>
            <consortium name="The Broad Institute Genome Sequencing Center for Infectious Disease"/>
            <person name="Wu L."/>
            <person name="Ma J."/>
        </authorList>
    </citation>
    <scope>NUCLEOTIDE SEQUENCE [LARGE SCALE GENOMIC DNA]</scope>
    <source>
        <strain evidence="3">CGMCC 1.15288</strain>
    </source>
</reference>
<dbReference type="Gene3D" id="3.90.1150.200">
    <property type="match status" value="1"/>
</dbReference>
<dbReference type="Pfam" id="PF08818">
    <property type="entry name" value="DUF1801"/>
    <property type="match status" value="1"/>
</dbReference>
<evidence type="ECO:0000313" key="3">
    <source>
        <dbReference type="Proteomes" id="UP000600214"/>
    </source>
</evidence>
<comment type="caution">
    <text evidence="2">The sequence shown here is derived from an EMBL/GenBank/DDBJ whole genome shotgun (WGS) entry which is preliminary data.</text>
</comment>
<sequence>MIMNTKVDAYVVQARQWREVIEQLRTIALDCGLTEEFKWGKPCYSFEGTNIVVIQGFKAYCALLFMKGYLLSDPENVLIKTGENTKVGRQIRFETAQDVLALEPVLRVYIREAVQAEQSGLKVEIDKSLPAPAELQDTFDEIPALKKAFDALTPGRQRAYIIYFSASKQSQTRQLRIEKSIERILNGKGLND</sequence>